<comment type="catalytic activity">
    <reaction evidence="1">
        <text>ATP = 3',5'-cyclic AMP + diphosphate</text>
        <dbReference type="Rhea" id="RHEA:15389"/>
        <dbReference type="ChEBI" id="CHEBI:30616"/>
        <dbReference type="ChEBI" id="CHEBI:33019"/>
        <dbReference type="ChEBI" id="CHEBI:58165"/>
        <dbReference type="EC" id="4.6.1.1"/>
    </reaction>
</comment>
<comment type="cofactor">
    <cofactor evidence="2">
        <name>Mg(2+)</name>
        <dbReference type="ChEBI" id="CHEBI:18420"/>
    </cofactor>
</comment>
<reference evidence="20 21" key="1">
    <citation type="submission" date="2024-04" db="EMBL/GenBank/DDBJ databases">
        <authorList>
            <consortium name="Genoscope - CEA"/>
            <person name="William W."/>
        </authorList>
    </citation>
    <scope>NUCLEOTIDE SEQUENCE [LARGE SCALE GENOMIC DNA]</scope>
</reference>
<keyword evidence="10" id="KW-0460">Magnesium</keyword>
<comment type="caution">
    <text evidence="20">The sequence shown here is derived from an EMBL/GenBank/DDBJ whole genome shotgun (WGS) entry which is preliminary data.</text>
</comment>
<feature type="compositionally biased region" description="Low complexity" evidence="17">
    <location>
        <begin position="1002"/>
        <end position="1013"/>
    </location>
</feature>
<feature type="compositionally biased region" description="Polar residues" evidence="17">
    <location>
        <begin position="660"/>
        <end position="687"/>
    </location>
</feature>
<feature type="transmembrane region" description="Helical" evidence="18">
    <location>
        <begin position="170"/>
        <end position="191"/>
    </location>
</feature>
<dbReference type="PROSITE" id="PS00452">
    <property type="entry name" value="GUANYLATE_CYCLASE_1"/>
    <property type="match status" value="1"/>
</dbReference>
<gene>
    <name evidence="20" type="ORF">GSLYS_00020140001</name>
</gene>
<dbReference type="EMBL" id="CAXITT010000852">
    <property type="protein sequence ID" value="CAL1546763.1"/>
    <property type="molecule type" value="Genomic_DNA"/>
</dbReference>
<feature type="compositionally biased region" description="Polar residues" evidence="17">
    <location>
        <begin position="960"/>
        <end position="973"/>
    </location>
</feature>
<feature type="transmembrane region" description="Helical" evidence="18">
    <location>
        <begin position="142"/>
        <end position="164"/>
    </location>
</feature>
<feature type="compositionally biased region" description="Low complexity" evidence="17">
    <location>
        <begin position="759"/>
        <end position="777"/>
    </location>
</feature>
<evidence type="ECO:0000256" key="13">
    <source>
        <dbReference type="ARBA" id="ARBA00023136"/>
    </source>
</evidence>
<evidence type="ECO:0000313" key="20">
    <source>
        <dbReference type="EMBL" id="CAL1546763.1"/>
    </source>
</evidence>
<evidence type="ECO:0000256" key="7">
    <source>
        <dbReference type="ARBA" id="ARBA00022737"/>
    </source>
</evidence>
<protein>
    <recommendedName>
        <fullName evidence="4">adenylate cyclase</fullName>
        <ecNumber evidence="4">4.6.1.1</ecNumber>
    </recommendedName>
</protein>
<accession>A0AAV2II45</accession>
<evidence type="ECO:0000256" key="16">
    <source>
        <dbReference type="RuleBase" id="RU000405"/>
    </source>
</evidence>
<name>A0AAV2II45_LYMST</name>
<evidence type="ECO:0000256" key="8">
    <source>
        <dbReference type="ARBA" id="ARBA00022741"/>
    </source>
</evidence>
<feature type="compositionally biased region" description="Pro residues" evidence="17">
    <location>
        <begin position="602"/>
        <end position="611"/>
    </location>
</feature>
<keyword evidence="9" id="KW-0067">ATP-binding</keyword>
<dbReference type="Gene3D" id="3.30.70.1230">
    <property type="entry name" value="Nucleotide cyclase"/>
    <property type="match status" value="1"/>
</dbReference>
<keyword evidence="7" id="KW-0677">Repeat</keyword>
<keyword evidence="5 18" id="KW-0812">Transmembrane</keyword>
<dbReference type="PANTHER" id="PTHR45627:SF26">
    <property type="entry name" value="ADENYLATE CYCLASE TYPE 1"/>
    <property type="match status" value="1"/>
</dbReference>
<dbReference type="SUPFAM" id="SSF55073">
    <property type="entry name" value="Nucleotide cyclase"/>
    <property type="match status" value="1"/>
</dbReference>
<keyword evidence="8" id="KW-0547">Nucleotide-binding</keyword>
<keyword evidence="14" id="KW-0325">Glycoprotein</keyword>
<sequence>MRPHKLSFKGVTNCVIRLMQSVKFNAEIPFSDVLSTSQSRDSMPHQGKVSKTMVSSSSRAQTIKFNYSVQNVGTEKPNKALRNRYDNLLKMVESPVDRVNKYLAQALTARSIEREKSNNIHFLTLNFTNKDKENGYQATEDITFGCSLVCTLIMLVLMVGLQVVILPRTYLLLILFIVAFAWPSTILIFILSTKLKCTNVDLSKWTRLRVFLTITTVSIPYLMVQVNVLCCSGGHGLSFLDSLSLMNQDRHLTCSDPNYIIVSGILCFFLLALFIKINPLIKVICMVIITAGHIVVMEFTHKSLFAQFDDVTHAFMPTDVYGILAFVMFLLGFSLQNREQEWTLRLDYLWKSQATEEKSGMQELQRQNSRILCNLLPEHVANHFLNLQTNSHMELYSQQYNKVAVFFASIPNFSNFYVELAANNQGVECLRVLNEIIADFDELLDVPYFYGVEKIKTIGSCYMAATGLKPSHLVKVRDESITFYITMLVDFVMAMKEKLKNINENSYNNFELRVGINVGPVVAGVIGARKPQYDIWGNTVNVASRMESTGVSGRVQVTEEVYAVLKNVFTFECRGKVPVKGKGDMITYLLKDRIVPRDPNCIYPPPTPPESPQVDSPHPSGTPTCRSLESLPPTMISNDSPVSPSLRTLGKSASAEHPVFTSSTERIQHQTSTMERQRGASTPTGSLNKKRQNSMDSPSMHRNPLRKLSSSSAGNTAQGNVGGPELPAVHFFNAKMQNQQARPVSVQVQNSIFDSLKAKVSSPTSPGSPTSPKSTVSDGARATKVLGDGGKAVTMAGSNTSRGQTTSLHSLRKVSSEPNCKPPAIPLTGSSPPHSRTNAPPIYQCVSPPTKPHLKRVTEDAILEDMTSFNSHGKCPNKAYLPSDATLHNGIVLGQSNKQESYYAQLSECLTRPLKPSPEDVSRNSNDRFVTGVYREPIDKCPSSTSSQRSRESFERCQSTTPSLRSTASSEQTVIIHDDVSEYSPEHKKGDKQASAAVEDMTSPSSNSTVTPTGGLVASIDGKTMSLFYDPRNNTENGMVPSAPKPWAAQVKPWAIQRNGLRYGQNEAHQIKSSYRKSYPSVPTHKLGASLSPLKKRREAFNMNFVSDDEKDSISSHPPSDHSSIVFLNPIELKPSRNALIRHLPHQDDKHSVLSYVFTSPYSTLDRFRSRSSDTINSIPHCPPTPKFPIPEASASLTQLLQELTQEYDQPDLDTLLYDEPENRPSHHMSGYNKPPKSPETREKDHLKRRLNSGMDNQGVLPSTRMAPNVHRLSINPFQIKRRQPHSIPPRHCRSLDYIPSDREDATSPVSSACASPKTRHAYLMPLIFGAQTAASRAEHTSLSSLASSSEMSQSDPHINGDSGSAAYESEYDNYRPGTVSDDDLFVPDHMSDMDMFDDMNIDDVTVSDNFSMDMPVPRFSKKITEV</sequence>
<evidence type="ECO:0000256" key="3">
    <source>
        <dbReference type="ARBA" id="ARBA00004141"/>
    </source>
</evidence>
<evidence type="ECO:0000256" key="15">
    <source>
        <dbReference type="ARBA" id="ARBA00023239"/>
    </source>
</evidence>
<evidence type="ECO:0000256" key="10">
    <source>
        <dbReference type="ARBA" id="ARBA00022842"/>
    </source>
</evidence>
<evidence type="ECO:0000256" key="17">
    <source>
        <dbReference type="SAM" id="MobiDB-lite"/>
    </source>
</evidence>
<keyword evidence="11 18" id="KW-1133">Transmembrane helix</keyword>
<feature type="region of interest" description="Disordered" evidence="17">
    <location>
        <begin position="599"/>
        <end position="722"/>
    </location>
</feature>
<proteinExistence type="inferred from homology"/>
<dbReference type="GO" id="GO:0005886">
    <property type="term" value="C:plasma membrane"/>
    <property type="evidence" value="ECO:0007669"/>
    <property type="project" value="InterPro"/>
</dbReference>
<dbReference type="GO" id="GO:0006171">
    <property type="term" value="P:cAMP biosynthetic process"/>
    <property type="evidence" value="ECO:0007669"/>
    <property type="project" value="UniProtKB-KW"/>
</dbReference>
<dbReference type="CDD" id="cd07302">
    <property type="entry name" value="CHD"/>
    <property type="match status" value="1"/>
</dbReference>
<dbReference type="FunFam" id="3.30.70.1230:FF:000001">
    <property type="entry name" value="Adenylate cyclase"/>
    <property type="match status" value="1"/>
</dbReference>
<evidence type="ECO:0000259" key="19">
    <source>
        <dbReference type="PROSITE" id="PS50125"/>
    </source>
</evidence>
<feature type="compositionally biased region" description="Polar residues" evidence="17">
    <location>
        <begin position="708"/>
        <end position="719"/>
    </location>
</feature>
<dbReference type="Pfam" id="PF06327">
    <property type="entry name" value="Adcy_cons_dom"/>
    <property type="match status" value="1"/>
</dbReference>
<dbReference type="InterPro" id="IPR029787">
    <property type="entry name" value="Nucleotide_cyclase"/>
</dbReference>
<dbReference type="SMART" id="SM00044">
    <property type="entry name" value="CYCc"/>
    <property type="match status" value="1"/>
</dbReference>
<dbReference type="InterPro" id="IPR018297">
    <property type="entry name" value="A/G_cyclase_CS"/>
</dbReference>
<keyword evidence="12" id="KW-0115">cAMP biosynthesis</keyword>
<dbReference type="PANTHER" id="PTHR45627">
    <property type="entry name" value="ADENYLATE CYCLASE TYPE 1"/>
    <property type="match status" value="1"/>
</dbReference>
<dbReference type="PROSITE" id="PS50125">
    <property type="entry name" value="GUANYLATE_CYCLASE_2"/>
    <property type="match status" value="1"/>
</dbReference>
<evidence type="ECO:0000256" key="14">
    <source>
        <dbReference type="ARBA" id="ARBA00023180"/>
    </source>
</evidence>
<evidence type="ECO:0000256" key="5">
    <source>
        <dbReference type="ARBA" id="ARBA00022692"/>
    </source>
</evidence>
<dbReference type="GO" id="GO:0046872">
    <property type="term" value="F:metal ion binding"/>
    <property type="evidence" value="ECO:0007669"/>
    <property type="project" value="UniProtKB-KW"/>
</dbReference>
<feature type="region of interest" description="Disordered" evidence="17">
    <location>
        <begin position="757"/>
        <end position="837"/>
    </location>
</feature>
<dbReference type="Proteomes" id="UP001497497">
    <property type="component" value="Unassembled WGS sequence"/>
</dbReference>
<dbReference type="GO" id="GO:0035556">
    <property type="term" value="P:intracellular signal transduction"/>
    <property type="evidence" value="ECO:0007669"/>
    <property type="project" value="InterPro"/>
</dbReference>
<keyword evidence="13 18" id="KW-0472">Membrane</keyword>
<feature type="compositionally biased region" description="Polar residues" evidence="17">
    <location>
        <begin position="796"/>
        <end position="809"/>
    </location>
</feature>
<keyword evidence="15 16" id="KW-0456">Lyase</keyword>
<dbReference type="GO" id="GO:0005524">
    <property type="term" value="F:ATP binding"/>
    <property type="evidence" value="ECO:0007669"/>
    <property type="project" value="UniProtKB-KW"/>
</dbReference>
<feature type="compositionally biased region" description="Polar residues" evidence="17">
    <location>
        <begin position="828"/>
        <end position="837"/>
    </location>
</feature>
<evidence type="ECO:0000256" key="1">
    <source>
        <dbReference type="ARBA" id="ARBA00001593"/>
    </source>
</evidence>
<evidence type="ECO:0000256" key="9">
    <source>
        <dbReference type="ARBA" id="ARBA00022840"/>
    </source>
</evidence>
<feature type="region of interest" description="Disordered" evidence="17">
    <location>
        <begin position="1345"/>
        <end position="1373"/>
    </location>
</feature>
<organism evidence="20 21">
    <name type="scientific">Lymnaea stagnalis</name>
    <name type="common">Great pond snail</name>
    <name type="synonym">Helix stagnalis</name>
    <dbReference type="NCBI Taxonomy" id="6523"/>
    <lineage>
        <taxon>Eukaryota</taxon>
        <taxon>Metazoa</taxon>
        <taxon>Spiralia</taxon>
        <taxon>Lophotrochozoa</taxon>
        <taxon>Mollusca</taxon>
        <taxon>Gastropoda</taxon>
        <taxon>Heterobranchia</taxon>
        <taxon>Euthyneura</taxon>
        <taxon>Panpulmonata</taxon>
        <taxon>Hygrophila</taxon>
        <taxon>Lymnaeoidea</taxon>
        <taxon>Lymnaeidae</taxon>
        <taxon>Lymnaea</taxon>
    </lineage>
</organism>
<feature type="domain" description="Guanylate cyclase" evidence="19">
    <location>
        <begin position="404"/>
        <end position="547"/>
    </location>
</feature>
<evidence type="ECO:0000256" key="4">
    <source>
        <dbReference type="ARBA" id="ARBA00012201"/>
    </source>
</evidence>
<feature type="compositionally biased region" description="Low complexity" evidence="17">
    <location>
        <begin position="1345"/>
        <end position="1355"/>
    </location>
</feature>
<evidence type="ECO:0000256" key="11">
    <source>
        <dbReference type="ARBA" id="ARBA00022989"/>
    </source>
</evidence>
<evidence type="ECO:0000313" key="21">
    <source>
        <dbReference type="Proteomes" id="UP001497497"/>
    </source>
</evidence>
<dbReference type="InterPro" id="IPR001054">
    <property type="entry name" value="A/G_cyclase"/>
</dbReference>
<evidence type="ECO:0000256" key="12">
    <source>
        <dbReference type="ARBA" id="ARBA00022998"/>
    </source>
</evidence>
<keyword evidence="21" id="KW-1185">Reference proteome</keyword>
<feature type="transmembrane region" description="Helical" evidence="18">
    <location>
        <begin position="211"/>
        <end position="237"/>
    </location>
</feature>
<comment type="subcellular location">
    <subcellularLocation>
        <location evidence="3">Membrane</location>
        <topology evidence="3">Multi-pass membrane protein</topology>
    </subcellularLocation>
</comment>
<evidence type="ECO:0000256" key="6">
    <source>
        <dbReference type="ARBA" id="ARBA00022723"/>
    </source>
</evidence>
<feature type="region of interest" description="Disordered" evidence="17">
    <location>
        <begin position="1216"/>
        <end position="1245"/>
    </location>
</feature>
<feature type="compositionally biased region" description="Basic and acidic residues" evidence="17">
    <location>
        <begin position="976"/>
        <end position="992"/>
    </location>
</feature>
<comment type="similarity">
    <text evidence="16">Belongs to the adenylyl cyclase class-4/guanylyl cyclase family.</text>
</comment>
<dbReference type="GO" id="GO:0007189">
    <property type="term" value="P:adenylate cyclase-activating G protein-coupled receptor signaling pathway"/>
    <property type="evidence" value="ECO:0007669"/>
    <property type="project" value="TreeGrafter"/>
</dbReference>
<evidence type="ECO:0000256" key="2">
    <source>
        <dbReference type="ARBA" id="ARBA00001946"/>
    </source>
</evidence>
<evidence type="ECO:0000256" key="18">
    <source>
        <dbReference type="SAM" id="Phobius"/>
    </source>
</evidence>
<feature type="region of interest" description="Disordered" evidence="17">
    <location>
        <begin position="937"/>
        <end position="1015"/>
    </location>
</feature>
<feature type="transmembrane region" description="Helical" evidence="18">
    <location>
        <begin position="320"/>
        <end position="336"/>
    </location>
</feature>
<dbReference type="EC" id="4.6.1.1" evidence="4"/>
<dbReference type="InterPro" id="IPR009398">
    <property type="entry name" value="Adcy_conserved_dom"/>
</dbReference>
<feature type="transmembrane region" description="Helical" evidence="18">
    <location>
        <begin position="257"/>
        <end position="275"/>
    </location>
</feature>
<feature type="compositionally biased region" description="Polar residues" evidence="17">
    <location>
        <begin position="635"/>
        <end position="646"/>
    </location>
</feature>
<dbReference type="GO" id="GO:0004016">
    <property type="term" value="F:adenylate cyclase activity"/>
    <property type="evidence" value="ECO:0007669"/>
    <property type="project" value="UniProtKB-EC"/>
</dbReference>
<dbReference type="Pfam" id="PF00211">
    <property type="entry name" value="Guanylate_cyc"/>
    <property type="match status" value="1"/>
</dbReference>
<keyword evidence="6" id="KW-0479">Metal-binding</keyword>